<gene>
    <name evidence="1" type="ORF">ACFQS8_15190</name>
</gene>
<sequence>MRSTYKSKNRRFLLVGAFDSSLKWGAFLEKEANERGFWMDYCVLIRKSDKGRAQITREQWKASGAKTRPFSTTAEYLVESGKIFDYDAVFMIVDGRSTATLNTLVDEAFSKGESETRPVMVAGYAGLVLERWLGGMADRIDSDFLCVNSKQDYELMREALPMFGRKDEALICSGLTIFGGVEKRPSVNFPPKVIVFAAQPTVPALRRERLYLLKRLMDYARRYPDSQVLFKPRHKPGEKAFNKEKFSYLELLEKWFAVEDIPQNFAVVYEPMPELISKADLVLSVSSTAAPEAWFYGVPFATIADFGFSDIYGGPFFASSNRLMTFDQIENHEFQDVDDTWVERQLSIADNPSGEILNRVESKIAEWEGDPSGMQMPTTPYRHAYEKMMSTEITISAAFEAEETQVAAMQIAKKRLSMKQIMVSVATRAVGILARLPGMRGPLKAIAASSLISVRRRVDPAFDPDFLPQIPSKRRMVLRLANVWDGVQRLPVIGKIVPFIATVCMEGLNKTENKRDYR</sequence>
<organism evidence="1 2">
    <name type="scientific">Hirschia litorea</name>
    <dbReference type="NCBI Taxonomy" id="1199156"/>
    <lineage>
        <taxon>Bacteria</taxon>
        <taxon>Pseudomonadati</taxon>
        <taxon>Pseudomonadota</taxon>
        <taxon>Alphaproteobacteria</taxon>
        <taxon>Hyphomonadales</taxon>
        <taxon>Hyphomonadaceae</taxon>
        <taxon>Hirschia</taxon>
    </lineage>
</organism>
<accession>A0ABW2IQ89</accession>
<reference evidence="2" key="1">
    <citation type="journal article" date="2019" name="Int. J. Syst. Evol. Microbiol.">
        <title>The Global Catalogue of Microorganisms (GCM) 10K type strain sequencing project: providing services to taxonomists for standard genome sequencing and annotation.</title>
        <authorList>
            <consortium name="The Broad Institute Genomics Platform"/>
            <consortium name="The Broad Institute Genome Sequencing Center for Infectious Disease"/>
            <person name="Wu L."/>
            <person name="Ma J."/>
        </authorList>
    </citation>
    <scope>NUCLEOTIDE SEQUENCE [LARGE SCALE GENOMIC DNA]</scope>
    <source>
        <strain evidence="2">CCUG 51308</strain>
    </source>
</reference>
<dbReference type="SUPFAM" id="SSF53756">
    <property type="entry name" value="UDP-Glycosyltransferase/glycogen phosphorylase"/>
    <property type="match status" value="1"/>
</dbReference>
<dbReference type="Proteomes" id="UP001596492">
    <property type="component" value="Unassembled WGS sequence"/>
</dbReference>
<proteinExistence type="predicted"/>
<evidence type="ECO:0000313" key="1">
    <source>
        <dbReference type="EMBL" id="MFC7292965.1"/>
    </source>
</evidence>
<protein>
    <submittedName>
        <fullName evidence="1">DUF6716 putative glycosyltransferase</fullName>
    </submittedName>
</protein>
<dbReference type="EMBL" id="JBHTBR010000009">
    <property type="protein sequence ID" value="MFC7292965.1"/>
    <property type="molecule type" value="Genomic_DNA"/>
</dbReference>
<comment type="caution">
    <text evidence="1">The sequence shown here is derived from an EMBL/GenBank/DDBJ whole genome shotgun (WGS) entry which is preliminary data.</text>
</comment>
<evidence type="ECO:0000313" key="2">
    <source>
        <dbReference type="Proteomes" id="UP001596492"/>
    </source>
</evidence>
<name>A0ABW2IQ89_9PROT</name>
<dbReference type="Pfam" id="PF20471">
    <property type="entry name" value="DUF6716"/>
    <property type="match status" value="1"/>
</dbReference>
<dbReference type="RefSeq" id="WP_382168943.1">
    <property type="nucleotide sequence ID" value="NZ_JBHTBR010000009.1"/>
</dbReference>
<dbReference type="InterPro" id="IPR046561">
    <property type="entry name" value="DUF6716"/>
</dbReference>
<keyword evidence="2" id="KW-1185">Reference proteome</keyword>